<keyword evidence="1" id="KW-1133">Transmembrane helix</keyword>
<comment type="caution">
    <text evidence="2">The sequence shown here is derived from an EMBL/GenBank/DDBJ whole genome shotgun (WGS) entry which is preliminary data.</text>
</comment>
<dbReference type="AlphaFoldDB" id="J9H4M0"/>
<keyword evidence="1" id="KW-0472">Membrane</keyword>
<proteinExistence type="predicted"/>
<name>J9H4M0_9ZZZZ</name>
<keyword evidence="1" id="KW-0812">Transmembrane</keyword>
<feature type="transmembrane region" description="Helical" evidence="1">
    <location>
        <begin position="12"/>
        <end position="37"/>
    </location>
</feature>
<accession>J9H4M0</accession>
<sequence>MFTKIEIKIGGLSLSSNFVCTVFAFWAGRLFFALFFAGT</sequence>
<gene>
    <name evidence="2" type="ORF">EVA_03103</name>
</gene>
<dbReference type="EMBL" id="AMCI01000542">
    <property type="protein sequence ID" value="EJX08785.1"/>
    <property type="molecule type" value="Genomic_DNA"/>
</dbReference>
<protein>
    <submittedName>
        <fullName evidence="2">Secreted protein</fullName>
    </submittedName>
</protein>
<evidence type="ECO:0000313" key="2">
    <source>
        <dbReference type="EMBL" id="EJX08785.1"/>
    </source>
</evidence>
<reference evidence="2" key="1">
    <citation type="journal article" date="2012" name="PLoS ONE">
        <title>Gene sets for utilization of primary and secondary nutrition supplies in the distal gut of endangered iberian lynx.</title>
        <authorList>
            <person name="Alcaide M."/>
            <person name="Messina E."/>
            <person name="Richter M."/>
            <person name="Bargiela R."/>
            <person name="Peplies J."/>
            <person name="Huws S.A."/>
            <person name="Newbold C.J."/>
            <person name="Golyshin P.N."/>
            <person name="Simon M.A."/>
            <person name="Lopez G."/>
            <person name="Yakimov M.M."/>
            <person name="Ferrer M."/>
        </authorList>
    </citation>
    <scope>NUCLEOTIDE SEQUENCE</scope>
</reference>
<organism evidence="2">
    <name type="scientific">gut metagenome</name>
    <dbReference type="NCBI Taxonomy" id="749906"/>
    <lineage>
        <taxon>unclassified sequences</taxon>
        <taxon>metagenomes</taxon>
        <taxon>organismal metagenomes</taxon>
    </lineage>
</organism>
<evidence type="ECO:0000256" key="1">
    <source>
        <dbReference type="SAM" id="Phobius"/>
    </source>
</evidence>